<evidence type="ECO:0000256" key="1">
    <source>
        <dbReference type="SAM" id="MobiDB-lite"/>
    </source>
</evidence>
<feature type="transmembrane region" description="Helical" evidence="2">
    <location>
        <begin position="324"/>
        <end position="340"/>
    </location>
</feature>
<dbReference type="Proteomes" id="UP000649617">
    <property type="component" value="Unassembled WGS sequence"/>
</dbReference>
<reference evidence="3" key="1">
    <citation type="submission" date="2021-02" db="EMBL/GenBank/DDBJ databases">
        <authorList>
            <person name="Dougan E. K."/>
            <person name="Rhodes N."/>
            <person name="Thang M."/>
            <person name="Chan C."/>
        </authorList>
    </citation>
    <scope>NUCLEOTIDE SEQUENCE</scope>
</reference>
<feature type="transmembrane region" description="Helical" evidence="2">
    <location>
        <begin position="519"/>
        <end position="540"/>
    </location>
</feature>
<comment type="caution">
    <text evidence="3">The sequence shown here is derived from an EMBL/GenBank/DDBJ whole genome shotgun (WGS) entry which is preliminary data.</text>
</comment>
<feature type="transmembrane region" description="Helical" evidence="2">
    <location>
        <begin position="265"/>
        <end position="283"/>
    </location>
</feature>
<evidence type="ECO:0000313" key="4">
    <source>
        <dbReference type="Proteomes" id="UP000649617"/>
    </source>
</evidence>
<dbReference type="EMBL" id="CAJNIZ010046082">
    <property type="protein sequence ID" value="CAE7739110.1"/>
    <property type="molecule type" value="Genomic_DNA"/>
</dbReference>
<sequence length="612" mass="68106">MDESLDGISDRGMVEAILQQLELVKVSIQDIHGRLSCLDDFQRALTQLEQSHELLRCRDSGLASGSIDLFGARRRKLMGEANPKIGERSRSHTSQISWEMSSAPSMYKMLDVLEEHTAMQLQKQLRRNSTRGLEDERAVGPAEQAEPRAKTIGHQPSSFDNSPRHCVSPQLGSSSFSSVSVASPVKAQAPKTPTHSRPNLAQPNENHEVVRLCRRKSLDELQAKHNAAITAPTAITQPIGDVCSSMDVAPMAGFRTVRSNMDRTVLPPLGWFFLCFTGLLDGLDGRTWRGLAQFSLFLQLMIVCLLSFHLAVWQGTSQEVKPCVWIILYLLGTLVAAVSLRRSKISTLLGPADYPLDDYANECEFWDDWRKLSRHRLLQICGVFFVMLASRAAALVSAGHPSFGGRLDAPRFDAAMMVAFTVMALCYSAACYCTLHVTAGLELAVDSFAMRCFKTGDMEVAVLEWNVVQATLRQTSCKLSEFLGVLATSCISSVILFASQCFSMNNLNLHYTTLDVVLWLGWLFPPLLLFLYTLSSAAAVTEKVDRLAPLVNSWFFVDQDILDGSRQYLVQYILYSRAGFYTRGIRVTAFNVQKICYYLAAGSFGLLTNFWQ</sequence>
<feature type="transmembrane region" description="Helical" evidence="2">
    <location>
        <begin position="377"/>
        <end position="394"/>
    </location>
</feature>
<keyword evidence="4" id="KW-1185">Reference proteome</keyword>
<protein>
    <recommendedName>
        <fullName evidence="5">Gustatory receptor</fullName>
    </recommendedName>
</protein>
<feature type="transmembrane region" description="Helical" evidence="2">
    <location>
        <begin position="290"/>
        <end position="312"/>
    </location>
</feature>
<evidence type="ECO:0000256" key="2">
    <source>
        <dbReference type="SAM" id="Phobius"/>
    </source>
</evidence>
<accession>A0A812XJA2</accession>
<feature type="compositionally biased region" description="Polar residues" evidence="1">
    <location>
        <begin position="191"/>
        <end position="204"/>
    </location>
</feature>
<name>A0A812XJA2_SYMPI</name>
<dbReference type="AlphaFoldDB" id="A0A812XJA2"/>
<gene>
    <name evidence="3" type="ORF">SPIL2461_LOCUS21253</name>
</gene>
<proteinExistence type="predicted"/>
<keyword evidence="2" id="KW-0472">Membrane</keyword>
<feature type="compositionally biased region" description="Low complexity" evidence="1">
    <location>
        <begin position="167"/>
        <end position="185"/>
    </location>
</feature>
<feature type="region of interest" description="Disordered" evidence="1">
    <location>
        <begin position="121"/>
        <end position="206"/>
    </location>
</feature>
<keyword evidence="2" id="KW-0812">Transmembrane</keyword>
<organism evidence="3 4">
    <name type="scientific">Symbiodinium pilosum</name>
    <name type="common">Dinoflagellate</name>
    <dbReference type="NCBI Taxonomy" id="2952"/>
    <lineage>
        <taxon>Eukaryota</taxon>
        <taxon>Sar</taxon>
        <taxon>Alveolata</taxon>
        <taxon>Dinophyceae</taxon>
        <taxon>Suessiales</taxon>
        <taxon>Symbiodiniaceae</taxon>
        <taxon>Symbiodinium</taxon>
    </lineage>
</organism>
<evidence type="ECO:0000313" key="3">
    <source>
        <dbReference type="EMBL" id="CAE7739110.1"/>
    </source>
</evidence>
<feature type="transmembrane region" description="Helical" evidence="2">
    <location>
        <begin position="414"/>
        <end position="435"/>
    </location>
</feature>
<evidence type="ECO:0008006" key="5">
    <source>
        <dbReference type="Google" id="ProtNLM"/>
    </source>
</evidence>
<feature type="transmembrane region" description="Helical" evidence="2">
    <location>
        <begin position="482"/>
        <end position="499"/>
    </location>
</feature>
<keyword evidence="2" id="KW-1133">Transmembrane helix</keyword>